<feature type="compositionally biased region" description="Polar residues" evidence="3">
    <location>
        <begin position="311"/>
        <end position="324"/>
    </location>
</feature>
<keyword evidence="6" id="KW-1185">Reference proteome</keyword>
<keyword evidence="2" id="KW-0597">Phosphoprotein</keyword>
<sequence length="511" mass="57076">RPAESGSLALSRDSISNCVPLPYHVTSSVRQRSIRRSKMDRLRRSLRSSLRKKKDLGRPAVTEAAKPHQWQDDELNVRAGTCSFPVKYLGCIEVFESRGMSVCEEALKHLRHSRRRPIKGMLYVSGDGIRVVDDDTKGLIVDQTIEKVSFCAPDRNHERGFSYICRDGTTRRWICHGFLALRDSGERLSHAVGCAFAVCLERKQKRDKECCVTMTFDPATSTMTRMGSFRTVSLTERIVDPQECKPAEPPPPKKDVVNPHAIARPHATPSMLLRQGSFRGFTALNQVSPFKRQLSLRLDELPSTLERAQQIANESQTQNKTSPTLPSPSFAPQQPNGNNGGMQLGESPQPPPRTRMRLMSLPNTSMTVPGGYNFLSAGPSSIPPIPESSPVHSCDKVSELAQQVSQGLSLLTAASNRDSNAENQVPFRPIDTIILYLMFCSLLLLWCHAQNEAENSNMTTSNLFDNKKTDTDPIVTDPFKTENDPFNADWAFSETNPFANHNTFQTFQLQM</sequence>
<feature type="region of interest" description="Disordered" evidence="3">
    <location>
        <begin position="32"/>
        <end position="62"/>
    </location>
</feature>
<dbReference type="FunFam" id="2.30.29.30:FF:000031">
    <property type="entry name" value="protein numb isoform X1"/>
    <property type="match status" value="1"/>
</dbReference>
<dbReference type="InterPro" id="IPR016698">
    <property type="entry name" value="Numb/numb-like"/>
</dbReference>
<feature type="region of interest" description="Disordered" evidence="3">
    <location>
        <begin position="311"/>
        <end position="357"/>
    </location>
</feature>
<dbReference type="PANTHER" id="PTHR47368:SF2">
    <property type="entry name" value="PID DOMAIN-CONTAINING PROTEIN"/>
    <property type="match status" value="1"/>
</dbReference>
<keyword evidence="1" id="KW-0217">Developmental protein</keyword>
<evidence type="ECO:0000256" key="1">
    <source>
        <dbReference type="ARBA" id="ARBA00022473"/>
    </source>
</evidence>
<feature type="compositionally biased region" description="Basic residues" evidence="3">
    <location>
        <begin position="44"/>
        <end position="55"/>
    </location>
</feature>
<evidence type="ECO:0000259" key="4">
    <source>
        <dbReference type="PROSITE" id="PS01179"/>
    </source>
</evidence>
<dbReference type="Proteomes" id="UP000677054">
    <property type="component" value="Unassembled WGS sequence"/>
</dbReference>
<dbReference type="SUPFAM" id="SSF50729">
    <property type="entry name" value="PH domain-like"/>
    <property type="match status" value="1"/>
</dbReference>
<evidence type="ECO:0000313" key="6">
    <source>
        <dbReference type="Proteomes" id="UP000677054"/>
    </source>
</evidence>
<dbReference type="InterPro" id="IPR010449">
    <property type="entry name" value="Numb_domain"/>
</dbReference>
<accession>A0A7R8X2L2</accession>
<protein>
    <recommendedName>
        <fullName evidence="4">PID domain-containing protein</fullName>
    </recommendedName>
</protein>
<dbReference type="AlphaFoldDB" id="A0A7R8X2L2"/>
<dbReference type="Pfam" id="PF06311">
    <property type="entry name" value="NumbF"/>
    <property type="match status" value="1"/>
</dbReference>
<dbReference type="OrthoDB" id="10070446at2759"/>
<name>A0A7R8X2L2_9CRUS</name>
<dbReference type="EMBL" id="LR899846">
    <property type="protein sequence ID" value="CAD7242867.1"/>
    <property type="molecule type" value="Genomic_DNA"/>
</dbReference>
<organism evidence="5">
    <name type="scientific">Darwinula stevensoni</name>
    <dbReference type="NCBI Taxonomy" id="69355"/>
    <lineage>
        <taxon>Eukaryota</taxon>
        <taxon>Metazoa</taxon>
        <taxon>Ecdysozoa</taxon>
        <taxon>Arthropoda</taxon>
        <taxon>Crustacea</taxon>
        <taxon>Oligostraca</taxon>
        <taxon>Ostracoda</taxon>
        <taxon>Podocopa</taxon>
        <taxon>Podocopida</taxon>
        <taxon>Darwinulocopina</taxon>
        <taxon>Darwinuloidea</taxon>
        <taxon>Darwinulidae</taxon>
        <taxon>Darwinula</taxon>
    </lineage>
</organism>
<proteinExistence type="predicted"/>
<dbReference type="Gene3D" id="2.30.29.30">
    <property type="entry name" value="Pleckstrin-homology domain (PH domain)/Phosphotyrosine-binding domain (PTB)"/>
    <property type="match status" value="1"/>
</dbReference>
<dbReference type="GO" id="GO:0005737">
    <property type="term" value="C:cytoplasm"/>
    <property type="evidence" value="ECO:0007669"/>
    <property type="project" value="TreeGrafter"/>
</dbReference>
<evidence type="ECO:0000256" key="2">
    <source>
        <dbReference type="ARBA" id="ARBA00022553"/>
    </source>
</evidence>
<dbReference type="CDD" id="cd01268">
    <property type="entry name" value="PTB_Numb"/>
    <property type="match status" value="1"/>
</dbReference>
<dbReference type="Pfam" id="PF00640">
    <property type="entry name" value="PID"/>
    <property type="match status" value="1"/>
</dbReference>
<feature type="domain" description="PID" evidence="4">
    <location>
        <begin position="82"/>
        <end position="209"/>
    </location>
</feature>
<dbReference type="InterPro" id="IPR011993">
    <property type="entry name" value="PH-like_dom_sf"/>
</dbReference>
<feature type="non-terminal residue" evidence="5">
    <location>
        <position position="511"/>
    </location>
</feature>
<dbReference type="InterPro" id="IPR006020">
    <property type="entry name" value="PTB/PI_dom"/>
</dbReference>
<dbReference type="EMBL" id="CAJPEV010000329">
    <property type="protein sequence ID" value="CAG0884054.1"/>
    <property type="molecule type" value="Genomic_DNA"/>
</dbReference>
<evidence type="ECO:0000313" key="5">
    <source>
        <dbReference type="EMBL" id="CAD7242867.1"/>
    </source>
</evidence>
<dbReference type="PROSITE" id="PS01179">
    <property type="entry name" value="PID"/>
    <property type="match status" value="1"/>
</dbReference>
<dbReference type="SMART" id="SM00462">
    <property type="entry name" value="PTB"/>
    <property type="match status" value="1"/>
</dbReference>
<evidence type="ECO:0000256" key="3">
    <source>
        <dbReference type="SAM" id="MobiDB-lite"/>
    </source>
</evidence>
<reference evidence="5" key="1">
    <citation type="submission" date="2020-11" db="EMBL/GenBank/DDBJ databases">
        <authorList>
            <person name="Tran Van P."/>
        </authorList>
    </citation>
    <scope>NUCLEOTIDE SEQUENCE</scope>
</reference>
<gene>
    <name evidence="5" type="ORF">DSTB1V02_LOCUS2810</name>
</gene>
<dbReference type="PANTHER" id="PTHR47368">
    <property type="entry name" value="NUMB"/>
    <property type="match status" value="1"/>
</dbReference>